<proteinExistence type="predicted"/>
<dbReference type="GO" id="GO:0035269">
    <property type="term" value="P:protein O-linked glycosylation via mannose"/>
    <property type="evidence" value="ECO:0007669"/>
    <property type="project" value="TreeGrafter"/>
</dbReference>
<protein>
    <recommendedName>
        <fullName evidence="6">Fukutin-related protein</fullName>
    </recommendedName>
</protein>
<reference evidence="4" key="1">
    <citation type="submission" date="2023-11" db="EMBL/GenBank/DDBJ databases">
        <title>Genome assemblies of two species of porcelain crab, Petrolisthes cinctipes and Petrolisthes manimaculis (Anomura: Porcellanidae).</title>
        <authorList>
            <person name="Angst P."/>
        </authorList>
    </citation>
    <scope>NUCLEOTIDE SEQUENCE</scope>
    <source>
        <strain evidence="4">PB745_02</strain>
        <tissue evidence="4">Gill</tissue>
    </source>
</reference>
<evidence type="ECO:0000313" key="5">
    <source>
        <dbReference type="Proteomes" id="UP001292094"/>
    </source>
</evidence>
<dbReference type="InterPro" id="IPR055105">
    <property type="entry name" value="FKRP_N"/>
</dbReference>
<feature type="domain" description="FKRP stem" evidence="3">
    <location>
        <begin position="51"/>
        <end position="279"/>
    </location>
</feature>
<dbReference type="EMBL" id="JAWZYT010001162">
    <property type="protein sequence ID" value="KAK4315006.1"/>
    <property type="molecule type" value="Genomic_DNA"/>
</dbReference>
<feature type="domain" description="LicD/FKTN/FKRP nucleotidyltransferase" evidence="2">
    <location>
        <begin position="340"/>
        <end position="374"/>
    </location>
</feature>
<organism evidence="4 5">
    <name type="scientific">Petrolisthes manimaculis</name>
    <dbReference type="NCBI Taxonomy" id="1843537"/>
    <lineage>
        <taxon>Eukaryota</taxon>
        <taxon>Metazoa</taxon>
        <taxon>Ecdysozoa</taxon>
        <taxon>Arthropoda</taxon>
        <taxon>Crustacea</taxon>
        <taxon>Multicrustacea</taxon>
        <taxon>Malacostraca</taxon>
        <taxon>Eumalacostraca</taxon>
        <taxon>Eucarida</taxon>
        <taxon>Decapoda</taxon>
        <taxon>Pleocyemata</taxon>
        <taxon>Anomura</taxon>
        <taxon>Galatheoidea</taxon>
        <taxon>Porcellanidae</taxon>
        <taxon>Petrolisthes</taxon>
    </lineage>
</organism>
<accession>A0AAE1UBV9</accession>
<dbReference type="AlphaFoldDB" id="A0AAE1UBV9"/>
<dbReference type="Proteomes" id="UP001292094">
    <property type="component" value="Unassembled WGS sequence"/>
</dbReference>
<keyword evidence="1" id="KW-0732">Signal</keyword>
<feature type="signal peptide" evidence="1">
    <location>
        <begin position="1"/>
        <end position="21"/>
    </location>
</feature>
<evidence type="ECO:0000256" key="1">
    <source>
        <dbReference type="SAM" id="SignalP"/>
    </source>
</evidence>
<evidence type="ECO:0000259" key="2">
    <source>
        <dbReference type="Pfam" id="PF04991"/>
    </source>
</evidence>
<dbReference type="InterPro" id="IPR052613">
    <property type="entry name" value="LicD_transferase"/>
</dbReference>
<dbReference type="Pfam" id="PF04991">
    <property type="entry name" value="LicD"/>
    <property type="match status" value="1"/>
</dbReference>
<comment type="caution">
    <text evidence="4">The sequence shown here is derived from an EMBL/GenBank/DDBJ whole genome shotgun (WGS) entry which is preliminary data.</text>
</comment>
<feature type="chain" id="PRO_5042211457" description="Fukutin-related protein" evidence="1">
    <location>
        <begin position="22"/>
        <end position="502"/>
    </location>
</feature>
<gene>
    <name evidence="4" type="ORF">Pmani_013747</name>
</gene>
<evidence type="ECO:0008006" key="6">
    <source>
        <dbReference type="Google" id="ProtNLM"/>
    </source>
</evidence>
<dbReference type="GO" id="GO:0005794">
    <property type="term" value="C:Golgi apparatus"/>
    <property type="evidence" value="ECO:0007669"/>
    <property type="project" value="TreeGrafter"/>
</dbReference>
<dbReference type="PANTHER" id="PTHR13627:SF31">
    <property type="entry name" value="RIBITOL 5-PHOSPHATE TRANSFERASE FKRP"/>
    <property type="match status" value="1"/>
</dbReference>
<evidence type="ECO:0000259" key="3">
    <source>
        <dbReference type="Pfam" id="PF22921"/>
    </source>
</evidence>
<sequence>MLVVMVVVCVAVVMVRQAGQGVWGNAQGTIEAGKVGRLAGQEEDTGDPLGRLVVLVREFETFDNDVGETVTSVLRACGGLCRAAVVSDQVVYPPLVLPPRVPSVVLTPDLLRPRPNIHHLLRGARHVLLLPDGARCSSSAQLRDLVHLLEGGDAQVVAVGVGGTPLTCHRYTLQVAAWTLTVAPAPQSEACDAVSGRAALLLHAKDLLDLTHPMARPLPLSIGVQGAARGWKVHVGRGGLLGEGRQLFSTEHLRWKKDGLEEERRRSLYESLGIKKVVSSGGDVHWYGCTRTTPRCFPTVVQDTPQYLHLGRWTPPCCLEGLRATARHVFQVLKGCRARWWLEGGTLLGAVRSGDIIPWDYDVDIGIYAADVERCPAIKAARWQTLEDGEGFVWQRAPDGNFFQVHFSTANHLHVDIFPFTPHGGTMTRDGAWSTGHRQDVDFPEHFLRPLAAVTFAGVLASAPNNVRDFLELKFGPGVIETPQYPNPDLPLPHNLTALLHT</sequence>
<dbReference type="PANTHER" id="PTHR13627">
    <property type="entry name" value="FUKUTIN RELATED PROTEIN"/>
    <property type="match status" value="1"/>
</dbReference>
<evidence type="ECO:0000313" key="4">
    <source>
        <dbReference type="EMBL" id="KAK4315006.1"/>
    </source>
</evidence>
<name>A0AAE1UBV9_9EUCA</name>
<dbReference type="InterPro" id="IPR007074">
    <property type="entry name" value="LicD/FKTN/FKRP_NTP_transf"/>
</dbReference>
<dbReference type="Pfam" id="PF22921">
    <property type="entry name" value="FKRP_N"/>
    <property type="match status" value="1"/>
</dbReference>
<keyword evidence="5" id="KW-1185">Reference proteome</keyword>